<dbReference type="Pfam" id="PF00106">
    <property type="entry name" value="adh_short"/>
    <property type="match status" value="1"/>
</dbReference>
<evidence type="ECO:0000256" key="1">
    <source>
        <dbReference type="ARBA" id="ARBA00006484"/>
    </source>
</evidence>
<dbReference type="EC" id="1.1.1.100" evidence="5"/>
<dbReference type="CDD" id="cd05233">
    <property type="entry name" value="SDR_c"/>
    <property type="match status" value="1"/>
</dbReference>
<dbReference type="HOGENOM" id="CLU_010194_1_3_0"/>
<evidence type="ECO:0000313" key="6">
    <source>
        <dbReference type="Proteomes" id="UP000006860"/>
    </source>
</evidence>
<name>F0SLV9_RUBBR</name>
<evidence type="ECO:0000313" key="5">
    <source>
        <dbReference type="EMBL" id="ADY59884.1"/>
    </source>
</evidence>
<sequence length="245" mass="25976">MSQDKPLGEKKVLITGGGSGIGQAIALGLARLGCQIVIAGRNEQKLKDVAAQAADNIHVVSADVSQRDAVRELISKATETLGQIDILVNAAGINVAQRMMHNLDPADWDKMMEINASGAFHCIQETLPQMRERNDGVIINISSVSGIRAAPLGGVAYNASKFAMTALGISAGEEEKGNGVRVTNIYPGEVDTPILANRPAPVSDEHREKILQPEDVASAVLMVLSLPARARVPELSIIPTQQSFV</sequence>
<organism evidence="5 6">
    <name type="scientific">Rubinisphaera brasiliensis (strain ATCC 49424 / DSM 5305 / JCM 21570 / IAM 15109 / NBRC 103401 / IFAM 1448)</name>
    <name type="common">Planctomyces brasiliensis</name>
    <dbReference type="NCBI Taxonomy" id="756272"/>
    <lineage>
        <taxon>Bacteria</taxon>
        <taxon>Pseudomonadati</taxon>
        <taxon>Planctomycetota</taxon>
        <taxon>Planctomycetia</taxon>
        <taxon>Planctomycetales</taxon>
        <taxon>Planctomycetaceae</taxon>
        <taxon>Rubinisphaera</taxon>
    </lineage>
</organism>
<dbReference type="GO" id="GO:0004316">
    <property type="term" value="F:3-oxoacyl-[acyl-carrier-protein] reductase (NADPH) activity"/>
    <property type="evidence" value="ECO:0007669"/>
    <property type="project" value="UniProtKB-EC"/>
</dbReference>
<dbReference type="Gene3D" id="3.40.50.720">
    <property type="entry name" value="NAD(P)-binding Rossmann-like Domain"/>
    <property type="match status" value="1"/>
</dbReference>
<dbReference type="eggNOG" id="COG4221">
    <property type="taxonomic scope" value="Bacteria"/>
</dbReference>
<dbReference type="PRINTS" id="PR00081">
    <property type="entry name" value="GDHRDH"/>
</dbReference>
<dbReference type="STRING" id="756272.Plabr_2282"/>
<evidence type="ECO:0000256" key="2">
    <source>
        <dbReference type="ARBA" id="ARBA00023002"/>
    </source>
</evidence>
<dbReference type="SMART" id="SM00822">
    <property type="entry name" value="PKS_KR"/>
    <property type="match status" value="1"/>
</dbReference>
<dbReference type="SUPFAM" id="SSF51735">
    <property type="entry name" value="NAD(P)-binding Rossmann-fold domains"/>
    <property type="match status" value="1"/>
</dbReference>
<dbReference type="Proteomes" id="UP000006860">
    <property type="component" value="Chromosome"/>
</dbReference>
<dbReference type="InterPro" id="IPR020904">
    <property type="entry name" value="Sc_DH/Rdtase_CS"/>
</dbReference>
<reference evidence="6" key="1">
    <citation type="submission" date="2011-02" db="EMBL/GenBank/DDBJ databases">
        <title>The complete genome of Planctomyces brasiliensis DSM 5305.</title>
        <authorList>
            <person name="Lucas S."/>
            <person name="Copeland A."/>
            <person name="Lapidus A."/>
            <person name="Bruce D."/>
            <person name="Goodwin L."/>
            <person name="Pitluck S."/>
            <person name="Kyrpides N."/>
            <person name="Mavromatis K."/>
            <person name="Pagani I."/>
            <person name="Ivanova N."/>
            <person name="Ovchinnikova G."/>
            <person name="Lu M."/>
            <person name="Detter J.C."/>
            <person name="Han C."/>
            <person name="Land M."/>
            <person name="Hauser L."/>
            <person name="Markowitz V."/>
            <person name="Cheng J.-F."/>
            <person name="Hugenholtz P."/>
            <person name="Woyke T."/>
            <person name="Wu D."/>
            <person name="Tindall B."/>
            <person name="Pomrenke H.G."/>
            <person name="Brambilla E."/>
            <person name="Klenk H.-P."/>
            <person name="Eisen J.A."/>
        </authorList>
    </citation>
    <scope>NUCLEOTIDE SEQUENCE [LARGE SCALE GENOMIC DNA]</scope>
    <source>
        <strain evidence="6">ATCC 49424 / DSM 5305 / JCM 21570 / NBRC 103401 / IFAM 1448</strain>
    </source>
</reference>
<keyword evidence="2 5" id="KW-0560">Oxidoreductase</keyword>
<dbReference type="KEGG" id="pbs:Plabr_2282"/>
<dbReference type="OrthoDB" id="9775296at2"/>
<dbReference type="PANTHER" id="PTHR43115:SF4">
    <property type="entry name" value="DEHYDROGENASE_REDUCTASE SDR FAMILY MEMBER 11"/>
    <property type="match status" value="1"/>
</dbReference>
<dbReference type="PRINTS" id="PR00080">
    <property type="entry name" value="SDRFAMILY"/>
</dbReference>
<dbReference type="InterPro" id="IPR002347">
    <property type="entry name" value="SDR_fam"/>
</dbReference>
<dbReference type="RefSeq" id="WP_013628608.1">
    <property type="nucleotide sequence ID" value="NC_015174.1"/>
</dbReference>
<protein>
    <submittedName>
        <fullName evidence="5">3-oxoacyl-(Acyl-carrier-protein) reductase</fullName>
        <ecNumber evidence="5">1.1.1.100</ecNumber>
    </submittedName>
</protein>
<dbReference type="EMBL" id="CP002546">
    <property type="protein sequence ID" value="ADY59884.1"/>
    <property type="molecule type" value="Genomic_DNA"/>
</dbReference>
<dbReference type="PROSITE" id="PS00061">
    <property type="entry name" value="ADH_SHORT"/>
    <property type="match status" value="1"/>
</dbReference>
<evidence type="ECO:0000259" key="4">
    <source>
        <dbReference type="SMART" id="SM00822"/>
    </source>
</evidence>
<dbReference type="FunFam" id="3.40.50.720:FF:000047">
    <property type="entry name" value="NADP-dependent L-serine/L-allo-threonine dehydrogenase"/>
    <property type="match status" value="1"/>
</dbReference>
<proteinExistence type="inferred from homology"/>
<keyword evidence="6" id="KW-1185">Reference proteome</keyword>
<dbReference type="AlphaFoldDB" id="F0SLV9"/>
<dbReference type="InterPro" id="IPR057326">
    <property type="entry name" value="KR_dom"/>
</dbReference>
<dbReference type="InterPro" id="IPR036291">
    <property type="entry name" value="NAD(P)-bd_dom_sf"/>
</dbReference>
<dbReference type="PANTHER" id="PTHR43115">
    <property type="entry name" value="DEHYDROGENASE/REDUCTASE SDR FAMILY MEMBER 11"/>
    <property type="match status" value="1"/>
</dbReference>
<accession>F0SLV9</accession>
<comment type="similarity">
    <text evidence="1 3">Belongs to the short-chain dehydrogenases/reductases (SDR) family.</text>
</comment>
<evidence type="ECO:0000256" key="3">
    <source>
        <dbReference type="RuleBase" id="RU000363"/>
    </source>
</evidence>
<feature type="domain" description="Ketoreductase" evidence="4">
    <location>
        <begin position="10"/>
        <end position="188"/>
    </location>
</feature>
<gene>
    <name evidence="5" type="ordered locus">Plabr_2282</name>
</gene>